<dbReference type="Gene3D" id="3.30.160.170">
    <property type="entry name" value="FlaG-like"/>
    <property type="match status" value="1"/>
</dbReference>
<dbReference type="PANTHER" id="PTHR37166">
    <property type="entry name" value="PROTEIN FLAG"/>
    <property type="match status" value="1"/>
</dbReference>
<evidence type="ECO:0000313" key="2">
    <source>
        <dbReference type="EMBL" id="PIW16021.1"/>
    </source>
</evidence>
<sequence length="130" mass="14758">MEEYMTEISNVSGISTLESDLLRKQTLIGQNGNPTSQALPAYTQASQEEKKPLTAEEKKSLQEATSHLNEVIKPLSIGLNIQPVDSSNNYYVELFDRDTGKVIREIPAREIIKMQEHIRQYQGLIFDKFS</sequence>
<dbReference type="InterPro" id="IPR035924">
    <property type="entry name" value="FlaG-like_sf"/>
</dbReference>
<proteinExistence type="predicted"/>
<dbReference type="PANTHER" id="PTHR37166:SF1">
    <property type="entry name" value="PROTEIN FLAG"/>
    <property type="match status" value="1"/>
</dbReference>
<organism evidence="2 3">
    <name type="scientific">bacterium (Candidatus Blackallbacteria) CG17_big_fil_post_rev_8_21_14_2_50_48_46</name>
    <dbReference type="NCBI Taxonomy" id="2014261"/>
    <lineage>
        <taxon>Bacteria</taxon>
        <taxon>Candidatus Blackallbacteria</taxon>
    </lineage>
</organism>
<feature type="compositionally biased region" description="Polar residues" evidence="1">
    <location>
        <begin position="27"/>
        <end position="46"/>
    </location>
</feature>
<feature type="compositionally biased region" description="Basic and acidic residues" evidence="1">
    <location>
        <begin position="47"/>
        <end position="61"/>
    </location>
</feature>
<feature type="region of interest" description="Disordered" evidence="1">
    <location>
        <begin position="27"/>
        <end position="63"/>
    </location>
</feature>
<evidence type="ECO:0000313" key="3">
    <source>
        <dbReference type="Proteomes" id="UP000231019"/>
    </source>
</evidence>
<reference evidence="2 3" key="1">
    <citation type="submission" date="2017-09" db="EMBL/GenBank/DDBJ databases">
        <title>Depth-based differentiation of microbial function through sediment-hosted aquifers and enrichment of novel symbionts in the deep terrestrial subsurface.</title>
        <authorList>
            <person name="Probst A.J."/>
            <person name="Ladd B."/>
            <person name="Jarett J.K."/>
            <person name="Geller-Mcgrath D.E."/>
            <person name="Sieber C.M."/>
            <person name="Emerson J.B."/>
            <person name="Anantharaman K."/>
            <person name="Thomas B.C."/>
            <person name="Malmstrom R."/>
            <person name="Stieglmeier M."/>
            <person name="Klingl A."/>
            <person name="Woyke T."/>
            <person name="Ryan C.M."/>
            <person name="Banfield J.F."/>
        </authorList>
    </citation>
    <scope>NUCLEOTIDE SEQUENCE [LARGE SCALE GENOMIC DNA]</scope>
    <source>
        <strain evidence="2">CG17_big_fil_post_rev_8_21_14_2_50_48_46</strain>
    </source>
</reference>
<name>A0A2M7G2K7_9BACT</name>
<dbReference type="Proteomes" id="UP000231019">
    <property type="component" value="Unassembled WGS sequence"/>
</dbReference>
<gene>
    <name evidence="2" type="ORF">COW36_15020</name>
</gene>
<comment type="caution">
    <text evidence="2">The sequence shown here is derived from an EMBL/GenBank/DDBJ whole genome shotgun (WGS) entry which is preliminary data.</text>
</comment>
<dbReference type="InterPro" id="IPR005186">
    <property type="entry name" value="FlaG"/>
</dbReference>
<dbReference type="AlphaFoldDB" id="A0A2M7G2K7"/>
<dbReference type="Pfam" id="PF03646">
    <property type="entry name" value="FlaG"/>
    <property type="match status" value="1"/>
</dbReference>
<dbReference type="SUPFAM" id="SSF160214">
    <property type="entry name" value="FlaG-like"/>
    <property type="match status" value="1"/>
</dbReference>
<accession>A0A2M7G2K7</accession>
<evidence type="ECO:0008006" key="4">
    <source>
        <dbReference type="Google" id="ProtNLM"/>
    </source>
</evidence>
<dbReference type="EMBL" id="PFFQ01000041">
    <property type="protein sequence ID" value="PIW16021.1"/>
    <property type="molecule type" value="Genomic_DNA"/>
</dbReference>
<protein>
    <recommendedName>
        <fullName evidence="4">Flagellar biosynthesis protein FlaG</fullName>
    </recommendedName>
</protein>
<evidence type="ECO:0000256" key="1">
    <source>
        <dbReference type="SAM" id="MobiDB-lite"/>
    </source>
</evidence>